<dbReference type="SMART" id="SM00530">
    <property type="entry name" value="HTH_XRE"/>
    <property type="match status" value="1"/>
</dbReference>
<dbReference type="EMBL" id="FXUF01000006">
    <property type="protein sequence ID" value="SMP56080.1"/>
    <property type="molecule type" value="Genomic_DNA"/>
</dbReference>
<protein>
    <submittedName>
        <fullName evidence="3">Transcriptional regulator, contains XRE-family HTH domain</fullName>
    </submittedName>
</protein>
<comment type="caution">
    <text evidence="3">The sequence shown here is derived from an EMBL/GenBank/DDBJ whole genome shotgun (WGS) entry which is preliminary data.</text>
</comment>
<keyword evidence="4" id="KW-1185">Reference proteome</keyword>
<evidence type="ECO:0000259" key="2">
    <source>
        <dbReference type="PROSITE" id="PS50943"/>
    </source>
</evidence>
<dbReference type="GO" id="GO:0003677">
    <property type="term" value="F:DNA binding"/>
    <property type="evidence" value="ECO:0007669"/>
    <property type="project" value="InterPro"/>
</dbReference>
<dbReference type="Pfam" id="PF01381">
    <property type="entry name" value="HTH_3"/>
    <property type="match status" value="1"/>
</dbReference>
<accession>A0AA45WW04</accession>
<feature type="compositionally biased region" description="Polar residues" evidence="1">
    <location>
        <begin position="123"/>
        <end position="135"/>
    </location>
</feature>
<proteinExistence type="predicted"/>
<organism evidence="3 4">
    <name type="scientific">Anoxynatronum buryatiense</name>
    <dbReference type="NCBI Taxonomy" id="489973"/>
    <lineage>
        <taxon>Bacteria</taxon>
        <taxon>Bacillati</taxon>
        <taxon>Bacillota</taxon>
        <taxon>Clostridia</taxon>
        <taxon>Eubacteriales</taxon>
        <taxon>Clostridiaceae</taxon>
        <taxon>Anoxynatronum</taxon>
    </lineage>
</organism>
<dbReference type="CDD" id="cd00093">
    <property type="entry name" value="HTH_XRE"/>
    <property type="match status" value="1"/>
</dbReference>
<evidence type="ECO:0000313" key="3">
    <source>
        <dbReference type="EMBL" id="SMP56080.1"/>
    </source>
</evidence>
<dbReference type="AlphaFoldDB" id="A0AA45WW04"/>
<feature type="region of interest" description="Disordered" evidence="1">
    <location>
        <begin position="116"/>
        <end position="140"/>
    </location>
</feature>
<dbReference type="SUPFAM" id="SSF47413">
    <property type="entry name" value="lambda repressor-like DNA-binding domains"/>
    <property type="match status" value="1"/>
</dbReference>
<dbReference type="InterPro" id="IPR036286">
    <property type="entry name" value="LexA/Signal_pep-like_sf"/>
</dbReference>
<dbReference type="Gene3D" id="1.10.260.40">
    <property type="entry name" value="lambda repressor-like DNA-binding domains"/>
    <property type="match status" value="1"/>
</dbReference>
<feature type="domain" description="HTH cro/C1-type" evidence="2">
    <location>
        <begin position="24"/>
        <end position="78"/>
    </location>
</feature>
<sequence length="279" mass="30887">MYDNCQTKLTRMDVAVLDDFIERIKRVRLSNKLTQQKFAEALGSSQGNVADWERGRSVPSAAAIRKIVNTFSVDPAWLMNGSSSSSETLLSMPYPLNDDEKKEITQFAHWLVAKRPAPHGSDAPSSISAETTGAGTPSHEESTVTMMLPVISNPKSNEPVPFEQLLKGFAPINKSLLQGACMLLLIDEDQLLHTGMRRNDLALIQLHARPQPGDLAALRLHHQIVFAYCQQSKHSLEYKLLHAPESPPISSQDSSLVGKVLHIIKQEHVSLTFHLAHAF</sequence>
<dbReference type="InterPro" id="IPR001387">
    <property type="entry name" value="Cro/C1-type_HTH"/>
</dbReference>
<dbReference type="SUPFAM" id="SSF51306">
    <property type="entry name" value="LexA/Signal peptidase"/>
    <property type="match status" value="1"/>
</dbReference>
<gene>
    <name evidence="3" type="ORF">SAMN06296020_10620</name>
</gene>
<evidence type="ECO:0000313" key="4">
    <source>
        <dbReference type="Proteomes" id="UP001158066"/>
    </source>
</evidence>
<evidence type="ECO:0000256" key="1">
    <source>
        <dbReference type="SAM" id="MobiDB-lite"/>
    </source>
</evidence>
<name>A0AA45WW04_9CLOT</name>
<reference evidence="3" key="1">
    <citation type="submission" date="2017-05" db="EMBL/GenBank/DDBJ databases">
        <authorList>
            <person name="Varghese N."/>
            <person name="Submissions S."/>
        </authorList>
    </citation>
    <scope>NUCLEOTIDE SEQUENCE</scope>
    <source>
        <strain evidence="3">Su22</strain>
    </source>
</reference>
<dbReference type="PROSITE" id="PS50943">
    <property type="entry name" value="HTH_CROC1"/>
    <property type="match status" value="1"/>
</dbReference>
<dbReference type="Proteomes" id="UP001158066">
    <property type="component" value="Unassembled WGS sequence"/>
</dbReference>
<dbReference type="InterPro" id="IPR010982">
    <property type="entry name" value="Lambda_DNA-bd_dom_sf"/>
</dbReference>